<accession>U2QZS7</accession>
<dbReference type="PROSITE" id="PS51900">
    <property type="entry name" value="CB"/>
    <property type="match status" value="1"/>
</dbReference>
<dbReference type="InterPro" id="IPR050090">
    <property type="entry name" value="Tyrosine_recombinase_XerCD"/>
</dbReference>
<dbReference type="SUPFAM" id="SSF56349">
    <property type="entry name" value="DNA breaking-rejoining enzymes"/>
    <property type="match status" value="1"/>
</dbReference>
<keyword evidence="4" id="KW-0233">DNA recombination</keyword>
<dbReference type="PANTHER" id="PTHR30349:SF64">
    <property type="entry name" value="PROPHAGE INTEGRASE INTD-RELATED"/>
    <property type="match status" value="1"/>
</dbReference>
<dbReference type="GO" id="GO:0003677">
    <property type="term" value="F:DNA binding"/>
    <property type="evidence" value="ECO:0007669"/>
    <property type="project" value="UniProtKB-UniRule"/>
</dbReference>
<gene>
    <name evidence="8" type="ORF">HMPREF0367_00372</name>
</gene>
<evidence type="ECO:0000256" key="5">
    <source>
        <dbReference type="PROSITE-ProRule" id="PRU01248"/>
    </source>
</evidence>
<dbReference type="Gene3D" id="1.10.443.10">
    <property type="entry name" value="Intergrase catalytic core"/>
    <property type="match status" value="1"/>
</dbReference>
<dbReference type="HOGENOM" id="CLU_027562_17_1_9"/>
<dbReference type="InterPro" id="IPR011010">
    <property type="entry name" value="DNA_brk_join_enz"/>
</dbReference>
<evidence type="ECO:0000256" key="4">
    <source>
        <dbReference type="ARBA" id="ARBA00023172"/>
    </source>
</evidence>
<dbReference type="GO" id="GO:0006310">
    <property type="term" value="P:DNA recombination"/>
    <property type="evidence" value="ECO:0007669"/>
    <property type="project" value="UniProtKB-KW"/>
</dbReference>
<dbReference type="GO" id="GO:0015074">
    <property type="term" value="P:DNA integration"/>
    <property type="evidence" value="ECO:0007669"/>
    <property type="project" value="UniProtKB-KW"/>
</dbReference>
<dbReference type="InterPro" id="IPR010998">
    <property type="entry name" value="Integrase_recombinase_N"/>
</dbReference>
<dbReference type="PANTHER" id="PTHR30349">
    <property type="entry name" value="PHAGE INTEGRASE-RELATED"/>
    <property type="match status" value="1"/>
</dbReference>
<dbReference type="InterPro" id="IPR002104">
    <property type="entry name" value="Integrase_catalytic"/>
</dbReference>
<sequence>MNKTHVSGYIKTDKKYYRFFLSYRDASNNTKHISFSVNLKIKGNKRLANQILSYSKRNLIGYERDEDIEKEKERIKKEVIQKFMCKDSEKTAYYPDIKEEKAQNNLYDHIQISPKMLFSDYLSYWLENIAIDDIGQGAYATYKINIENRIKPYFHYLNITLKDITAMDIQMFYIKTANGYSIQGKDYPPIKPATIKKIHSNIRKSLQFASDMKIIKENPSLLCKLPKIEHTEFRVYNEIEMEKLFKIARGSTIEFAILAASFYGLRRSEIVGLKWSAIDFNRKIISIQHTVTEYTLDNRIVRQEKDKTKSQSSLRILPLVPPFEELLNHLKEEQDKNRILCGEQYNDRDSDYILVDPLGNRRKPSYVSETFKSLLRKNGMPVIRLHDLRHSCATLLYKNGVDLKQIQKWLGHSDISTTMNIYTHFDYDIKLNSARTMLKALSWNQNCVQK</sequence>
<dbReference type="Gene3D" id="1.10.150.130">
    <property type="match status" value="1"/>
</dbReference>
<feature type="domain" description="Core-binding (CB)" evidence="7">
    <location>
        <begin position="116"/>
        <end position="210"/>
    </location>
</feature>
<evidence type="ECO:0000313" key="9">
    <source>
        <dbReference type="Proteomes" id="UP000016658"/>
    </source>
</evidence>
<dbReference type="InterPro" id="IPR013762">
    <property type="entry name" value="Integrase-like_cat_sf"/>
</dbReference>
<evidence type="ECO:0000259" key="6">
    <source>
        <dbReference type="PROSITE" id="PS51898"/>
    </source>
</evidence>
<organism evidence="8 9">
    <name type="scientific">Faecalitalea cylindroides ATCC 27803</name>
    <dbReference type="NCBI Taxonomy" id="649755"/>
    <lineage>
        <taxon>Bacteria</taxon>
        <taxon>Bacillati</taxon>
        <taxon>Bacillota</taxon>
        <taxon>Erysipelotrichia</taxon>
        <taxon>Erysipelotrichales</taxon>
        <taxon>Erysipelotrichaceae</taxon>
        <taxon>Faecalitalea</taxon>
    </lineage>
</organism>
<dbReference type="PROSITE" id="PS51898">
    <property type="entry name" value="TYR_RECOMBINASE"/>
    <property type="match status" value="1"/>
</dbReference>
<dbReference type="OrthoDB" id="111144at2"/>
<name>U2QZS7_9FIRM</name>
<protein>
    <submittedName>
        <fullName evidence="8">Site-specific recombinase, phage integrase family</fullName>
    </submittedName>
</protein>
<evidence type="ECO:0000259" key="7">
    <source>
        <dbReference type="PROSITE" id="PS51900"/>
    </source>
</evidence>
<dbReference type="Proteomes" id="UP000016658">
    <property type="component" value="Unassembled WGS sequence"/>
</dbReference>
<evidence type="ECO:0000256" key="2">
    <source>
        <dbReference type="ARBA" id="ARBA00022908"/>
    </source>
</evidence>
<dbReference type="AlphaFoldDB" id="U2QZS7"/>
<dbReference type="PATRIC" id="fig|649755.3.peg.337"/>
<keyword evidence="3 5" id="KW-0238">DNA-binding</keyword>
<feature type="domain" description="Tyr recombinase" evidence="6">
    <location>
        <begin position="231"/>
        <end position="435"/>
    </location>
</feature>
<dbReference type="InterPro" id="IPR004107">
    <property type="entry name" value="Integrase_SAM-like_N"/>
</dbReference>
<evidence type="ECO:0000256" key="3">
    <source>
        <dbReference type="ARBA" id="ARBA00023125"/>
    </source>
</evidence>
<dbReference type="Pfam" id="PF14659">
    <property type="entry name" value="Phage_int_SAM_3"/>
    <property type="match status" value="1"/>
</dbReference>
<dbReference type="EMBL" id="AWVI01000018">
    <property type="protein sequence ID" value="ERK46823.1"/>
    <property type="molecule type" value="Genomic_DNA"/>
</dbReference>
<proteinExistence type="inferred from homology"/>
<comment type="caution">
    <text evidence="8">The sequence shown here is derived from an EMBL/GenBank/DDBJ whole genome shotgun (WGS) entry which is preliminary data.</text>
</comment>
<evidence type="ECO:0000313" key="8">
    <source>
        <dbReference type="EMBL" id="ERK46823.1"/>
    </source>
</evidence>
<reference evidence="8 9" key="1">
    <citation type="submission" date="2013-06" db="EMBL/GenBank/DDBJ databases">
        <authorList>
            <person name="Weinstock G."/>
            <person name="Sodergren E."/>
            <person name="Lobos E.A."/>
            <person name="Fulton L."/>
            <person name="Fulton R."/>
            <person name="Courtney L."/>
            <person name="Fronick C."/>
            <person name="O'Laughlin M."/>
            <person name="Godfrey J."/>
            <person name="Wilson R.M."/>
            <person name="Miner T."/>
            <person name="Farmer C."/>
            <person name="Delehaunty K."/>
            <person name="Cordes M."/>
            <person name="Minx P."/>
            <person name="Tomlinson C."/>
            <person name="Chen J."/>
            <person name="Wollam A."/>
            <person name="Pepin K.H."/>
            <person name="Bhonagiri V."/>
            <person name="Zhang X."/>
            <person name="Warren W."/>
            <person name="Mitreva M."/>
            <person name="Mardis E.R."/>
            <person name="Wilson R.K."/>
        </authorList>
    </citation>
    <scope>NUCLEOTIDE SEQUENCE [LARGE SCALE GENOMIC DNA]</scope>
    <source>
        <strain evidence="8 9">ATCC 27803</strain>
    </source>
</reference>
<comment type="similarity">
    <text evidence="1">Belongs to the 'phage' integrase family.</text>
</comment>
<keyword evidence="2" id="KW-0229">DNA integration</keyword>
<dbReference type="RefSeq" id="WP_051335134.1">
    <property type="nucleotide sequence ID" value="NZ_KI270975.1"/>
</dbReference>
<dbReference type="Pfam" id="PF00589">
    <property type="entry name" value="Phage_integrase"/>
    <property type="match status" value="1"/>
</dbReference>
<dbReference type="InterPro" id="IPR044068">
    <property type="entry name" value="CB"/>
</dbReference>
<evidence type="ECO:0000256" key="1">
    <source>
        <dbReference type="ARBA" id="ARBA00008857"/>
    </source>
</evidence>
<dbReference type="CDD" id="cd01189">
    <property type="entry name" value="INT_ICEBs1_C_like"/>
    <property type="match status" value="1"/>
</dbReference>